<dbReference type="GO" id="GO:0031676">
    <property type="term" value="C:plasma membrane-derived thylakoid membrane"/>
    <property type="evidence" value="ECO:0007669"/>
    <property type="project" value="UniProtKB-SubCell"/>
</dbReference>
<keyword evidence="11" id="KW-1185">Reference proteome</keyword>
<dbReference type="EMBL" id="DS989862">
    <property type="protein sequence ID" value="EDX72693.1"/>
    <property type="molecule type" value="Genomic_DNA"/>
</dbReference>
<reference evidence="10 11" key="1">
    <citation type="submission" date="2008-07" db="EMBL/GenBank/DDBJ databases">
        <authorList>
            <person name="Tandeau de Marsac N."/>
            <person name="Ferriera S."/>
            <person name="Johnson J."/>
            <person name="Kravitz S."/>
            <person name="Beeson K."/>
            <person name="Sutton G."/>
            <person name="Rogers Y.-H."/>
            <person name="Friedman R."/>
            <person name="Frazier M."/>
            <person name="Venter J.C."/>
        </authorList>
    </citation>
    <scope>NUCLEOTIDE SEQUENCE [LARGE SCALE GENOMIC DNA]</scope>
    <source>
        <strain evidence="10 11">PCC 7420</strain>
    </source>
</reference>
<evidence type="ECO:0000256" key="5">
    <source>
        <dbReference type="ARBA" id="ARBA00022836"/>
    </source>
</evidence>
<comment type="subcellular location">
    <subcellularLocation>
        <location evidence="9">Cellular thylakoid membrane</location>
        <topology evidence="9">Multi-pass membrane protein</topology>
    </subcellularLocation>
    <subcellularLocation>
        <location evidence="1">Membrane</location>
        <topology evidence="1">Multi-pass membrane protein</topology>
    </subcellularLocation>
</comment>
<keyword evidence="6 9" id="KW-1133">Transmembrane helix</keyword>
<name>B4VZF9_9CYAN</name>
<dbReference type="InterPro" id="IPR035982">
    <property type="entry name" value="PSI_centre_PsaK_sf"/>
</dbReference>
<evidence type="ECO:0000256" key="9">
    <source>
        <dbReference type="HAMAP-Rule" id="MF_00474"/>
    </source>
</evidence>
<dbReference type="OrthoDB" id="561382at2"/>
<feature type="transmembrane region" description="Helical" evidence="9">
    <location>
        <begin position="64"/>
        <end position="86"/>
    </location>
</feature>
<dbReference type="RefSeq" id="WP_006104148.1">
    <property type="nucleotide sequence ID" value="NZ_DS989862.1"/>
</dbReference>
<dbReference type="SUPFAM" id="SSF81563">
    <property type="entry name" value="Photosystem I reaction center subunit X, PsaK"/>
    <property type="match status" value="1"/>
</dbReference>
<evidence type="ECO:0000256" key="7">
    <source>
        <dbReference type="ARBA" id="ARBA00023078"/>
    </source>
</evidence>
<evidence type="ECO:0000313" key="11">
    <source>
        <dbReference type="Proteomes" id="UP000003835"/>
    </source>
</evidence>
<dbReference type="GO" id="GO:0009522">
    <property type="term" value="C:photosystem I"/>
    <property type="evidence" value="ECO:0007669"/>
    <property type="project" value="UniProtKB-KW"/>
</dbReference>
<dbReference type="InterPro" id="IPR017492">
    <property type="entry name" value="PSI_PsaK"/>
</dbReference>
<organism evidence="10 11">
    <name type="scientific">Coleofasciculus chthonoplastes PCC 7420</name>
    <dbReference type="NCBI Taxonomy" id="118168"/>
    <lineage>
        <taxon>Bacteria</taxon>
        <taxon>Bacillati</taxon>
        <taxon>Cyanobacteriota</taxon>
        <taxon>Cyanophyceae</taxon>
        <taxon>Coleofasciculales</taxon>
        <taxon>Coleofasciculaceae</taxon>
        <taxon>Coleofasciculus</taxon>
    </lineage>
</organism>
<comment type="similarity">
    <text evidence="2 9">Belongs to the PsaG/PsaK family.</text>
</comment>
<evidence type="ECO:0000256" key="8">
    <source>
        <dbReference type="ARBA" id="ARBA00023136"/>
    </source>
</evidence>
<evidence type="ECO:0000256" key="4">
    <source>
        <dbReference type="ARBA" id="ARBA00022692"/>
    </source>
</evidence>
<keyword evidence="8 9" id="KW-0472">Membrane</keyword>
<proteinExistence type="inferred from homology"/>
<evidence type="ECO:0000256" key="6">
    <source>
        <dbReference type="ARBA" id="ARBA00022989"/>
    </source>
</evidence>
<dbReference type="HOGENOM" id="CLU_160496_1_0_3"/>
<protein>
    <recommendedName>
        <fullName evidence="9">Photosystem I reaction center subunit PsaK</fullName>
    </recommendedName>
    <alternativeName>
        <fullName evidence="9">Photosystem I subunit X</fullName>
    </alternativeName>
</protein>
<dbReference type="InterPro" id="IPR037101">
    <property type="entry name" value="PSI_PsaK_bact"/>
</dbReference>
<dbReference type="GO" id="GO:0015979">
    <property type="term" value="P:photosynthesis"/>
    <property type="evidence" value="ECO:0007669"/>
    <property type="project" value="UniProtKB-UniRule"/>
</dbReference>
<keyword evidence="4 9" id="KW-0812">Transmembrane</keyword>
<keyword evidence="7 9" id="KW-0793">Thylakoid</keyword>
<evidence type="ECO:0000256" key="3">
    <source>
        <dbReference type="ARBA" id="ARBA00022531"/>
    </source>
</evidence>
<dbReference type="AlphaFoldDB" id="B4VZF9"/>
<keyword evidence="3 9" id="KW-0602">Photosynthesis</keyword>
<dbReference type="Pfam" id="PF01241">
    <property type="entry name" value="PSI_PSAK"/>
    <property type="match status" value="1"/>
</dbReference>
<evidence type="ECO:0000256" key="2">
    <source>
        <dbReference type="ARBA" id="ARBA00006458"/>
    </source>
</evidence>
<dbReference type="NCBIfam" id="TIGR03049">
    <property type="entry name" value="PS_I_psaK"/>
    <property type="match status" value="1"/>
</dbReference>
<dbReference type="STRING" id="118168.MC7420_4966"/>
<dbReference type="Proteomes" id="UP000003835">
    <property type="component" value="Unassembled WGS sequence"/>
</dbReference>
<dbReference type="InterPro" id="IPR000549">
    <property type="entry name" value="PSI_PsaG/PsaK"/>
</dbReference>
<gene>
    <name evidence="9" type="primary">psaK</name>
    <name evidence="10" type="ORF">MC7420_4966</name>
</gene>
<dbReference type="eggNOG" id="ENOG503323W">
    <property type="taxonomic scope" value="Bacteria"/>
</dbReference>
<dbReference type="HAMAP" id="MF_00474">
    <property type="entry name" value="PSI_PsaK"/>
    <property type="match status" value="1"/>
</dbReference>
<sequence>MLNTTLFAAVQSFVPSTPSWTPTVGLVMIICNLVVLVAGYYAIQNPGVGPDLPLPKPAIFKRFGVTELLATASLGHLVGAGVILGLSNAGAL</sequence>
<dbReference type="Gene3D" id="1.20.860.20">
    <property type="entry name" value="Photosystem I PsaK, reaction centre"/>
    <property type="match status" value="1"/>
</dbReference>
<evidence type="ECO:0000313" key="10">
    <source>
        <dbReference type="EMBL" id="EDX72693.1"/>
    </source>
</evidence>
<accession>B4VZF9</accession>
<feature type="transmembrane region" description="Helical" evidence="9">
    <location>
        <begin position="20"/>
        <end position="43"/>
    </location>
</feature>
<keyword evidence="5 9" id="KW-0603">Photosystem I</keyword>
<evidence type="ECO:0000256" key="1">
    <source>
        <dbReference type="ARBA" id="ARBA00004141"/>
    </source>
</evidence>